<comment type="caution">
    <text evidence="1">The sequence shown here is derived from an EMBL/GenBank/DDBJ whole genome shotgun (WGS) entry which is preliminary data.</text>
</comment>
<keyword evidence="2" id="KW-1185">Reference proteome</keyword>
<dbReference type="AlphaFoldDB" id="A0AAN6S5W8"/>
<sequence>MTSLNLRIDALDSPASDTLSEEKSGSHSTTFRGRLVAWLKSLTGTPQDQPGVSRSARATDFSETRVATLLRDYVQPEFKGSLKDTAESILVLLPANAQYSGKVFSKLCLEIATQIPYNRPSQQKVV</sequence>
<evidence type="ECO:0000313" key="2">
    <source>
        <dbReference type="Proteomes" id="UP001303473"/>
    </source>
</evidence>
<organism evidence="1 2">
    <name type="scientific">Diplogelasinospora grovesii</name>
    <dbReference type="NCBI Taxonomy" id="303347"/>
    <lineage>
        <taxon>Eukaryota</taxon>
        <taxon>Fungi</taxon>
        <taxon>Dikarya</taxon>
        <taxon>Ascomycota</taxon>
        <taxon>Pezizomycotina</taxon>
        <taxon>Sordariomycetes</taxon>
        <taxon>Sordariomycetidae</taxon>
        <taxon>Sordariales</taxon>
        <taxon>Diplogelasinosporaceae</taxon>
        <taxon>Diplogelasinospora</taxon>
    </lineage>
</organism>
<dbReference type="Proteomes" id="UP001303473">
    <property type="component" value="Unassembled WGS sequence"/>
</dbReference>
<protein>
    <submittedName>
        <fullName evidence="1">Uncharacterized protein</fullName>
    </submittedName>
</protein>
<gene>
    <name evidence="1" type="ORF">QBC46DRAFT_407739</name>
</gene>
<dbReference type="EMBL" id="MU853788">
    <property type="protein sequence ID" value="KAK3941046.1"/>
    <property type="molecule type" value="Genomic_DNA"/>
</dbReference>
<accession>A0AAN6S5W8</accession>
<proteinExistence type="predicted"/>
<name>A0AAN6S5W8_9PEZI</name>
<reference evidence="2" key="1">
    <citation type="journal article" date="2023" name="Mol. Phylogenet. Evol.">
        <title>Genome-scale phylogeny and comparative genomics of the fungal order Sordariales.</title>
        <authorList>
            <person name="Hensen N."/>
            <person name="Bonometti L."/>
            <person name="Westerberg I."/>
            <person name="Brannstrom I.O."/>
            <person name="Guillou S."/>
            <person name="Cros-Aarteil S."/>
            <person name="Calhoun S."/>
            <person name="Haridas S."/>
            <person name="Kuo A."/>
            <person name="Mondo S."/>
            <person name="Pangilinan J."/>
            <person name="Riley R."/>
            <person name="LaButti K."/>
            <person name="Andreopoulos B."/>
            <person name="Lipzen A."/>
            <person name="Chen C."/>
            <person name="Yan M."/>
            <person name="Daum C."/>
            <person name="Ng V."/>
            <person name="Clum A."/>
            <person name="Steindorff A."/>
            <person name="Ohm R.A."/>
            <person name="Martin F."/>
            <person name="Silar P."/>
            <person name="Natvig D.O."/>
            <person name="Lalanne C."/>
            <person name="Gautier V."/>
            <person name="Ament-Velasquez S.L."/>
            <person name="Kruys A."/>
            <person name="Hutchinson M.I."/>
            <person name="Powell A.J."/>
            <person name="Barry K."/>
            <person name="Miller A.N."/>
            <person name="Grigoriev I.V."/>
            <person name="Debuchy R."/>
            <person name="Gladieux P."/>
            <person name="Hiltunen Thoren M."/>
            <person name="Johannesson H."/>
        </authorList>
    </citation>
    <scope>NUCLEOTIDE SEQUENCE [LARGE SCALE GENOMIC DNA]</scope>
    <source>
        <strain evidence="2">CBS 340.73</strain>
    </source>
</reference>
<evidence type="ECO:0000313" key="1">
    <source>
        <dbReference type="EMBL" id="KAK3941046.1"/>
    </source>
</evidence>